<feature type="domain" description="PD-(D/E)XK nuclease-like" evidence="1">
    <location>
        <begin position="17"/>
        <end position="92"/>
    </location>
</feature>
<dbReference type="OrthoDB" id="4161186at2759"/>
<dbReference type="AlphaFoldDB" id="A0A9P9G336"/>
<organism evidence="2 3">
    <name type="scientific">Fusarium redolens</name>
    <dbReference type="NCBI Taxonomy" id="48865"/>
    <lineage>
        <taxon>Eukaryota</taxon>
        <taxon>Fungi</taxon>
        <taxon>Dikarya</taxon>
        <taxon>Ascomycota</taxon>
        <taxon>Pezizomycotina</taxon>
        <taxon>Sordariomycetes</taxon>
        <taxon>Hypocreomycetidae</taxon>
        <taxon>Hypocreales</taxon>
        <taxon>Nectriaceae</taxon>
        <taxon>Fusarium</taxon>
        <taxon>Fusarium redolens species complex</taxon>
    </lineage>
</organism>
<dbReference type="InterPro" id="IPR046797">
    <property type="entry name" value="PDDEXK_12"/>
</dbReference>
<proteinExistence type="predicted"/>
<dbReference type="RefSeq" id="XP_046043324.1">
    <property type="nucleotide sequence ID" value="XM_046194084.1"/>
</dbReference>
<evidence type="ECO:0000259" key="1">
    <source>
        <dbReference type="Pfam" id="PF20516"/>
    </source>
</evidence>
<dbReference type="GeneID" id="70224038"/>
<dbReference type="Proteomes" id="UP000720189">
    <property type="component" value="Unassembled WGS sequence"/>
</dbReference>
<evidence type="ECO:0000313" key="2">
    <source>
        <dbReference type="EMBL" id="KAH7231215.1"/>
    </source>
</evidence>
<gene>
    <name evidence="2" type="ORF">BKA55DRAFT_581980</name>
</gene>
<keyword evidence="3" id="KW-1185">Reference proteome</keyword>
<dbReference type="EMBL" id="JAGMUX010000021">
    <property type="protein sequence ID" value="KAH7231215.1"/>
    <property type="molecule type" value="Genomic_DNA"/>
</dbReference>
<name>A0A9P9G336_FUSRE</name>
<evidence type="ECO:0000313" key="3">
    <source>
        <dbReference type="Proteomes" id="UP000720189"/>
    </source>
</evidence>
<protein>
    <recommendedName>
        <fullName evidence="1">PD-(D/E)XK nuclease-like domain-containing protein</fullName>
    </recommendedName>
</protein>
<sequence length="100" mass="11278">MASTRMLIIYTWHNASVSDLIHRVAPIVDRSLKHATILSDKSAWNNHVHSPLIEMLFPSPSPTLMDFQSCTTSSMDSTYHRFAEAASRVDYCPAGLLRRC</sequence>
<dbReference type="Pfam" id="PF20516">
    <property type="entry name" value="PDDEXK_12"/>
    <property type="match status" value="1"/>
</dbReference>
<accession>A0A9P9G336</accession>
<reference evidence="2" key="1">
    <citation type="journal article" date="2021" name="Nat. Commun.">
        <title>Genetic determinants of endophytism in the Arabidopsis root mycobiome.</title>
        <authorList>
            <person name="Mesny F."/>
            <person name="Miyauchi S."/>
            <person name="Thiergart T."/>
            <person name="Pickel B."/>
            <person name="Atanasova L."/>
            <person name="Karlsson M."/>
            <person name="Huettel B."/>
            <person name="Barry K.W."/>
            <person name="Haridas S."/>
            <person name="Chen C."/>
            <person name="Bauer D."/>
            <person name="Andreopoulos W."/>
            <person name="Pangilinan J."/>
            <person name="LaButti K."/>
            <person name="Riley R."/>
            <person name="Lipzen A."/>
            <person name="Clum A."/>
            <person name="Drula E."/>
            <person name="Henrissat B."/>
            <person name="Kohler A."/>
            <person name="Grigoriev I.V."/>
            <person name="Martin F.M."/>
            <person name="Hacquard S."/>
        </authorList>
    </citation>
    <scope>NUCLEOTIDE SEQUENCE</scope>
    <source>
        <strain evidence="2">MPI-CAGE-AT-0023</strain>
    </source>
</reference>
<comment type="caution">
    <text evidence="2">The sequence shown here is derived from an EMBL/GenBank/DDBJ whole genome shotgun (WGS) entry which is preliminary data.</text>
</comment>